<accession>A0A146JWL2</accession>
<dbReference type="EMBL" id="GDID01007603">
    <property type="protein sequence ID" value="JAP89003.1"/>
    <property type="molecule type" value="Transcribed_RNA"/>
</dbReference>
<evidence type="ECO:0000256" key="1">
    <source>
        <dbReference type="SAM" id="Coils"/>
    </source>
</evidence>
<sequence>KTRGNMKRPYRIRQDKKNSKSRNNTGEDELGDELNVPKRNLDPVQVMLKRDRTKGVDAQRKKYMEKALVEKNHQIIEQQKQEQIVNIWENAPRDNAPLPPKSTLTISSALSYNPDKQLLINAQQQAANIYLDQDIKHLRFKLEQVQTRFTKQISIDAFLQLSGEQTEQRVDQVQLESYQKYQNELEQLTKLQTQIETQQMQIDDYELLKAKFGKNLQEIEDQIKEVQDLKKQHIDKVSTQSVKSLSAQRAQIYEEFLQDLIEEENLLVKIRNLYQQIEFDVKIQNYQLLTENEVKGNLRQTKIFSQIEEQYKKLKRDEKFDQEAKQEEVKFDKIKGVKTVIRLRK</sequence>
<feature type="compositionally biased region" description="Basic residues" evidence="2">
    <location>
        <begin position="1"/>
        <end position="11"/>
    </location>
</feature>
<evidence type="ECO:0000313" key="3">
    <source>
        <dbReference type="EMBL" id="JAP89003.1"/>
    </source>
</evidence>
<protein>
    <submittedName>
        <fullName evidence="3">Uncharacterized protein</fullName>
    </submittedName>
</protein>
<feature type="region of interest" description="Disordered" evidence="2">
    <location>
        <begin position="1"/>
        <end position="38"/>
    </location>
</feature>
<proteinExistence type="predicted"/>
<reference evidence="3" key="1">
    <citation type="submission" date="2015-07" db="EMBL/GenBank/DDBJ databases">
        <title>Adaptation to a free-living lifestyle via gene acquisitions in the diplomonad Trepomonas sp. PC1.</title>
        <authorList>
            <person name="Xu F."/>
            <person name="Jerlstrom-Hultqvist J."/>
            <person name="Kolisko M."/>
            <person name="Simpson A.G.B."/>
            <person name="Roger A.J."/>
            <person name="Svard S.G."/>
            <person name="Andersson J.O."/>
        </authorList>
    </citation>
    <scope>NUCLEOTIDE SEQUENCE</scope>
    <source>
        <strain evidence="3">PC1</strain>
    </source>
</reference>
<evidence type="ECO:0000256" key="2">
    <source>
        <dbReference type="SAM" id="MobiDB-lite"/>
    </source>
</evidence>
<feature type="non-terminal residue" evidence="3">
    <location>
        <position position="1"/>
    </location>
</feature>
<name>A0A146JWL2_9EUKA</name>
<keyword evidence="1" id="KW-0175">Coiled coil</keyword>
<feature type="coiled-coil region" evidence="1">
    <location>
        <begin position="178"/>
        <end position="236"/>
    </location>
</feature>
<organism evidence="3">
    <name type="scientific">Trepomonas sp. PC1</name>
    <dbReference type="NCBI Taxonomy" id="1076344"/>
    <lineage>
        <taxon>Eukaryota</taxon>
        <taxon>Metamonada</taxon>
        <taxon>Diplomonadida</taxon>
        <taxon>Hexamitidae</taxon>
        <taxon>Hexamitinae</taxon>
        <taxon>Trepomonas</taxon>
    </lineage>
</organism>
<gene>
    <name evidence="3" type="ORF">TPC1_31502</name>
</gene>
<dbReference type="AlphaFoldDB" id="A0A146JWL2"/>